<dbReference type="EMBL" id="VSSQ01098769">
    <property type="protein sequence ID" value="MPN41606.1"/>
    <property type="molecule type" value="Genomic_DNA"/>
</dbReference>
<evidence type="ECO:0000313" key="1">
    <source>
        <dbReference type="EMBL" id="MPN41606.1"/>
    </source>
</evidence>
<sequence length="93" mass="10441">MDSEVFSGELITRETDATETPESLAISRIPTVFLFMCSSPKSYPFHGGRIKSIIRAWAVESKAVSLKRSKLRHFLKKYSTFSGNDVVHGEKTC</sequence>
<dbReference type="AlphaFoldDB" id="A0A645HSP7"/>
<organism evidence="1">
    <name type="scientific">bioreactor metagenome</name>
    <dbReference type="NCBI Taxonomy" id="1076179"/>
    <lineage>
        <taxon>unclassified sequences</taxon>
        <taxon>metagenomes</taxon>
        <taxon>ecological metagenomes</taxon>
    </lineage>
</organism>
<name>A0A645HSP7_9ZZZZ</name>
<proteinExistence type="predicted"/>
<accession>A0A645HSP7</accession>
<reference evidence="1" key="1">
    <citation type="submission" date="2019-08" db="EMBL/GenBank/DDBJ databases">
        <authorList>
            <person name="Kucharzyk K."/>
            <person name="Murdoch R.W."/>
            <person name="Higgins S."/>
            <person name="Loffler F."/>
        </authorList>
    </citation>
    <scope>NUCLEOTIDE SEQUENCE</scope>
</reference>
<protein>
    <submittedName>
        <fullName evidence="1">Uncharacterized protein</fullName>
    </submittedName>
</protein>
<comment type="caution">
    <text evidence="1">The sequence shown here is derived from an EMBL/GenBank/DDBJ whole genome shotgun (WGS) entry which is preliminary data.</text>
</comment>
<gene>
    <name evidence="1" type="ORF">SDC9_189160</name>
</gene>